<dbReference type="InterPro" id="IPR011066">
    <property type="entry name" value="MscS_channel_C_sf"/>
</dbReference>
<dbReference type="InterPro" id="IPR023408">
    <property type="entry name" value="MscS_beta-dom_sf"/>
</dbReference>
<evidence type="ECO:0000313" key="13">
    <source>
        <dbReference type="Proteomes" id="UP000771797"/>
    </source>
</evidence>
<evidence type="ECO:0000256" key="8">
    <source>
        <dbReference type="SAM" id="Phobius"/>
    </source>
</evidence>
<dbReference type="RefSeq" id="WP_159660855.1">
    <property type="nucleotide sequence ID" value="NZ_AQPF01000017.1"/>
</dbReference>
<feature type="transmembrane region" description="Helical" evidence="8">
    <location>
        <begin position="106"/>
        <end position="128"/>
    </location>
</feature>
<evidence type="ECO:0000256" key="2">
    <source>
        <dbReference type="ARBA" id="ARBA00008017"/>
    </source>
</evidence>
<gene>
    <name evidence="12" type="ORF">A6D6_02368</name>
</gene>
<reference evidence="12 13" key="1">
    <citation type="submission" date="2012-09" db="EMBL/GenBank/DDBJ databases">
        <title>Genome Sequence of alkane-degrading Bacterium Alcanivorax sp. 6-D-6.</title>
        <authorList>
            <person name="Lai Q."/>
            <person name="Shao Z."/>
        </authorList>
    </citation>
    <scope>NUCLEOTIDE SEQUENCE [LARGE SCALE GENOMIC DNA]</scope>
    <source>
        <strain evidence="12 13">6-D-6</strain>
    </source>
</reference>
<feature type="region of interest" description="Disordered" evidence="7">
    <location>
        <begin position="363"/>
        <end position="386"/>
    </location>
</feature>
<keyword evidence="6 8" id="KW-0472">Membrane</keyword>
<dbReference type="Proteomes" id="UP000771797">
    <property type="component" value="Unassembled WGS sequence"/>
</dbReference>
<dbReference type="InterPro" id="IPR049278">
    <property type="entry name" value="MS_channel_C"/>
</dbReference>
<feature type="domain" description="Mechanosensitive ion channel MscS" evidence="9">
    <location>
        <begin position="190"/>
        <end position="259"/>
    </location>
</feature>
<comment type="similarity">
    <text evidence="2">Belongs to the MscS (TC 1.A.23) family.</text>
</comment>
<dbReference type="InterPro" id="IPR010920">
    <property type="entry name" value="LSM_dom_sf"/>
</dbReference>
<evidence type="ECO:0000313" key="12">
    <source>
        <dbReference type="EMBL" id="KAF0805413.1"/>
    </source>
</evidence>
<dbReference type="Pfam" id="PF21082">
    <property type="entry name" value="MS_channel_3rd"/>
    <property type="match status" value="1"/>
</dbReference>
<evidence type="ECO:0000256" key="5">
    <source>
        <dbReference type="ARBA" id="ARBA00022989"/>
    </source>
</evidence>
<dbReference type="Pfam" id="PF00924">
    <property type="entry name" value="MS_channel_2nd"/>
    <property type="match status" value="1"/>
</dbReference>
<dbReference type="Gene3D" id="2.30.30.60">
    <property type="match status" value="1"/>
</dbReference>
<evidence type="ECO:0000256" key="3">
    <source>
        <dbReference type="ARBA" id="ARBA00022475"/>
    </source>
</evidence>
<sequence>MNWEALLNWKLLLQWPGPETQTIIWLTQVFVVVFCTVSLNFLMMRILDILTVLGEKTASKWDDVLIEALRLPLRLVTWVIGLSVAAEMLYDVSESALFEHVGMVRRVAFIAIIAMFFNRLITGVEHNLTDPGRMKKPMDTTTAAAVSKLLRVSVIITSLLIILQALGYSVSGVLAFGGIGGMAVAFAAKDLLANFFGGMMIYMDKPFKVGEWVRSPDRTIEGTVEHIGWRLTRIRTFDQRPLYIPNSLFTTIVLENPSRMFNRRINEKIGIRYNDWRKMPAIVADVRQMLIDHDDIETDARTLIVNFDTYGASHIEFFIYTFTKTTNWVRFHGIKQDVLMKIMEIVEQHGAEFAFPTRTLHMVSDDDQQDSPPAPTTEEARHAHRG</sequence>
<evidence type="ECO:0000256" key="6">
    <source>
        <dbReference type="ARBA" id="ARBA00023136"/>
    </source>
</evidence>
<dbReference type="SUPFAM" id="SSF82861">
    <property type="entry name" value="Mechanosensitive channel protein MscS (YggB), transmembrane region"/>
    <property type="match status" value="1"/>
</dbReference>
<feature type="transmembrane region" description="Helical" evidence="8">
    <location>
        <begin position="64"/>
        <end position="86"/>
    </location>
</feature>
<dbReference type="PROSITE" id="PS01246">
    <property type="entry name" value="UPF0003"/>
    <property type="match status" value="1"/>
</dbReference>
<evidence type="ECO:0000256" key="1">
    <source>
        <dbReference type="ARBA" id="ARBA00004651"/>
    </source>
</evidence>
<dbReference type="SUPFAM" id="SSF82689">
    <property type="entry name" value="Mechanosensitive channel protein MscS (YggB), C-terminal domain"/>
    <property type="match status" value="1"/>
</dbReference>
<evidence type="ECO:0000259" key="9">
    <source>
        <dbReference type="Pfam" id="PF00924"/>
    </source>
</evidence>
<evidence type="ECO:0000259" key="11">
    <source>
        <dbReference type="Pfam" id="PF21088"/>
    </source>
</evidence>
<dbReference type="EMBL" id="AQPF01000017">
    <property type="protein sequence ID" value="KAF0805413.1"/>
    <property type="molecule type" value="Genomic_DNA"/>
</dbReference>
<dbReference type="PANTHER" id="PTHR43634">
    <property type="entry name" value="OW CONDUCTANCE MECHANOSENSITIVE CHANNEL"/>
    <property type="match status" value="1"/>
</dbReference>
<evidence type="ECO:0000259" key="10">
    <source>
        <dbReference type="Pfam" id="PF21082"/>
    </source>
</evidence>
<feature type="transmembrane region" description="Helical" evidence="8">
    <location>
        <begin position="23"/>
        <end position="43"/>
    </location>
</feature>
<dbReference type="InterPro" id="IPR011014">
    <property type="entry name" value="MscS_channel_TM-2"/>
</dbReference>
<accession>A0ABQ6Y7H8</accession>
<comment type="subcellular location">
    <subcellularLocation>
        <location evidence="1">Cell membrane</location>
        <topology evidence="1">Multi-pass membrane protein</topology>
    </subcellularLocation>
</comment>
<keyword evidence="3" id="KW-1003">Cell membrane</keyword>
<dbReference type="InterPro" id="IPR045042">
    <property type="entry name" value="YnaI-like"/>
</dbReference>
<keyword evidence="4 8" id="KW-0812">Transmembrane</keyword>
<feature type="transmembrane region" description="Helical" evidence="8">
    <location>
        <begin position="149"/>
        <end position="167"/>
    </location>
</feature>
<organism evidence="12 13">
    <name type="scientific">Alcanivorax xiamenensis</name>
    <dbReference type="NCBI Taxonomy" id="1177156"/>
    <lineage>
        <taxon>Bacteria</taxon>
        <taxon>Pseudomonadati</taxon>
        <taxon>Pseudomonadota</taxon>
        <taxon>Gammaproteobacteria</taxon>
        <taxon>Oceanospirillales</taxon>
        <taxon>Alcanivoracaceae</taxon>
        <taxon>Alcanivorax</taxon>
    </lineage>
</organism>
<keyword evidence="5 8" id="KW-1133">Transmembrane helix</keyword>
<feature type="domain" description="Mechanosensitive ion channel MscS C-terminal" evidence="10">
    <location>
        <begin position="269"/>
        <end position="353"/>
    </location>
</feature>
<feature type="transmembrane region" description="Helical" evidence="8">
    <location>
        <begin position="173"/>
        <end position="196"/>
    </location>
</feature>
<dbReference type="InterPro" id="IPR049142">
    <property type="entry name" value="MS_channel_1st"/>
</dbReference>
<keyword evidence="13" id="KW-1185">Reference proteome</keyword>
<dbReference type="InterPro" id="IPR006685">
    <property type="entry name" value="MscS_channel_2nd"/>
</dbReference>
<comment type="caution">
    <text evidence="12">The sequence shown here is derived from an EMBL/GenBank/DDBJ whole genome shotgun (WGS) entry which is preliminary data.</text>
</comment>
<feature type="domain" description="Mechanosensitive ion channel transmembrane helices 2/3" evidence="11">
    <location>
        <begin position="148"/>
        <end position="189"/>
    </location>
</feature>
<dbReference type="Pfam" id="PF21088">
    <property type="entry name" value="MS_channel_1st"/>
    <property type="match status" value="1"/>
</dbReference>
<name>A0ABQ6Y7H8_9GAMM</name>
<evidence type="ECO:0000256" key="4">
    <source>
        <dbReference type="ARBA" id="ARBA00022692"/>
    </source>
</evidence>
<evidence type="ECO:0008006" key="14">
    <source>
        <dbReference type="Google" id="ProtNLM"/>
    </source>
</evidence>
<evidence type="ECO:0000256" key="7">
    <source>
        <dbReference type="SAM" id="MobiDB-lite"/>
    </source>
</evidence>
<dbReference type="SUPFAM" id="SSF50182">
    <property type="entry name" value="Sm-like ribonucleoproteins"/>
    <property type="match status" value="1"/>
</dbReference>
<dbReference type="Gene3D" id="3.30.70.100">
    <property type="match status" value="1"/>
</dbReference>
<dbReference type="Gene3D" id="1.10.287.1260">
    <property type="match status" value="1"/>
</dbReference>
<proteinExistence type="inferred from homology"/>
<dbReference type="InterPro" id="IPR006686">
    <property type="entry name" value="MscS_channel_CS"/>
</dbReference>
<dbReference type="PANTHER" id="PTHR43634:SF2">
    <property type="entry name" value="LOW CONDUCTANCE MECHANOSENSITIVE CHANNEL YNAI"/>
    <property type="match status" value="1"/>
</dbReference>
<protein>
    <recommendedName>
        <fullName evidence="14">MscS family membrane protein</fullName>
    </recommendedName>
</protein>